<dbReference type="Proteomes" id="UP000199473">
    <property type="component" value="Unassembled WGS sequence"/>
</dbReference>
<keyword evidence="1" id="KW-0812">Transmembrane</keyword>
<feature type="transmembrane region" description="Helical" evidence="1">
    <location>
        <begin position="35"/>
        <end position="57"/>
    </location>
</feature>
<evidence type="ECO:0000313" key="2">
    <source>
        <dbReference type="EMBL" id="SFK97311.1"/>
    </source>
</evidence>
<dbReference type="AlphaFoldDB" id="A0A1I4DZL9"/>
<dbReference type="RefSeq" id="WP_092962408.1">
    <property type="nucleotide sequence ID" value="NZ_FOSQ01000012.1"/>
</dbReference>
<evidence type="ECO:0000256" key="1">
    <source>
        <dbReference type="SAM" id="Phobius"/>
    </source>
</evidence>
<organism evidence="2 3">
    <name type="scientific">Falsiroseomonas stagni DSM 19981</name>
    <dbReference type="NCBI Taxonomy" id="1123062"/>
    <lineage>
        <taxon>Bacteria</taxon>
        <taxon>Pseudomonadati</taxon>
        <taxon>Pseudomonadota</taxon>
        <taxon>Alphaproteobacteria</taxon>
        <taxon>Acetobacterales</taxon>
        <taxon>Roseomonadaceae</taxon>
        <taxon>Falsiroseomonas</taxon>
    </lineage>
</organism>
<gene>
    <name evidence="2" type="ORF">SAMN02745775_112164</name>
</gene>
<keyword evidence="1" id="KW-1133">Transmembrane helix</keyword>
<protein>
    <submittedName>
        <fullName evidence="2">Uncharacterized protein</fullName>
    </submittedName>
</protein>
<dbReference type="STRING" id="1123062.SAMN02745775_112164"/>
<feature type="transmembrane region" description="Helical" evidence="1">
    <location>
        <begin position="69"/>
        <end position="90"/>
    </location>
</feature>
<reference evidence="2 3" key="1">
    <citation type="submission" date="2016-10" db="EMBL/GenBank/DDBJ databases">
        <authorList>
            <person name="de Groot N.N."/>
        </authorList>
    </citation>
    <scope>NUCLEOTIDE SEQUENCE [LARGE SCALE GENOMIC DNA]</scope>
    <source>
        <strain evidence="2 3">DSM 19981</strain>
    </source>
</reference>
<evidence type="ECO:0000313" key="3">
    <source>
        <dbReference type="Proteomes" id="UP000199473"/>
    </source>
</evidence>
<name>A0A1I4DZL9_9PROT</name>
<sequence length="512" mass="54556">MRGLIRPFLDRPALTGIALGVLVVLGLVGDVLQPAFPAVPVLALLAAIGLGAGIALARARQDASWPHGIMASTALLLAGFLLLLGLQYIAGIERGVLGSLSSSVASRQDRWFGEPRHDIAALEQLRAALDQPEPPLRPRPASADEFLYNATLLRARDEPVLSARALAESIRRAADPRPDALLLHDGLMATGLPGVRDALSTLPANLPAAFREHVEAMALPEAPERIAALARIVDRDPEALLATAALARSLIAAAGPQGPTVAMAGRIAALIAAFEDEDRLPAFAARFLNQAAVAGLQQEMLALSWTHEVSQRRLTITAVAPPPGQPNQPILLRVMAPEAATSVQFVRGTDADGTVWAEVAQRQGEPAPTLRMNRPWRVQPLRFRYVDRDGVMAPEVAVTFDPAQAIRDQAQRTLQRQGTFANYAPGRVAGGRLNNFAVAGHLRAGLIAVEWSTDAERRPRVVPVGVPDEVILAGDPPRAVVEMQAPANARTLILTAVFADGSRSTPLELPIR</sequence>
<dbReference type="EMBL" id="FOSQ01000012">
    <property type="protein sequence ID" value="SFK97311.1"/>
    <property type="molecule type" value="Genomic_DNA"/>
</dbReference>
<keyword evidence="3" id="KW-1185">Reference proteome</keyword>
<feature type="transmembrane region" description="Helical" evidence="1">
    <location>
        <begin position="12"/>
        <end position="29"/>
    </location>
</feature>
<keyword evidence="1" id="KW-0472">Membrane</keyword>
<proteinExistence type="predicted"/>
<accession>A0A1I4DZL9</accession>